<organism evidence="7">
    <name type="scientific">Spodoptera frugiperda</name>
    <name type="common">Fall armyworm</name>
    <dbReference type="NCBI Taxonomy" id="7108"/>
    <lineage>
        <taxon>Eukaryota</taxon>
        <taxon>Metazoa</taxon>
        <taxon>Ecdysozoa</taxon>
        <taxon>Arthropoda</taxon>
        <taxon>Hexapoda</taxon>
        <taxon>Insecta</taxon>
        <taxon>Pterygota</taxon>
        <taxon>Neoptera</taxon>
        <taxon>Endopterygota</taxon>
        <taxon>Lepidoptera</taxon>
        <taxon>Glossata</taxon>
        <taxon>Ditrysia</taxon>
        <taxon>Noctuoidea</taxon>
        <taxon>Noctuidae</taxon>
        <taxon>Amphipyrinae</taxon>
        <taxon>Spodoptera</taxon>
    </lineage>
</organism>
<name>A0A2H1V5P9_SPOFR</name>
<dbReference type="PROSITE" id="PS01358">
    <property type="entry name" value="ZF_RANBP2_1"/>
    <property type="match status" value="1"/>
</dbReference>
<feature type="region of interest" description="Disordered" evidence="5">
    <location>
        <begin position="1"/>
        <end position="21"/>
    </location>
</feature>
<dbReference type="InterPro" id="IPR001876">
    <property type="entry name" value="Znf_RanBP2"/>
</dbReference>
<keyword evidence="1" id="KW-0479">Metal-binding</keyword>
<feature type="region of interest" description="Disordered" evidence="5">
    <location>
        <begin position="165"/>
        <end position="190"/>
    </location>
</feature>
<evidence type="ECO:0000256" key="1">
    <source>
        <dbReference type="ARBA" id="ARBA00022723"/>
    </source>
</evidence>
<feature type="domain" description="RanBP2-type" evidence="6">
    <location>
        <begin position="135"/>
        <end position="164"/>
    </location>
</feature>
<dbReference type="EMBL" id="ODYU01000822">
    <property type="protein sequence ID" value="SOQ36175.1"/>
    <property type="molecule type" value="Genomic_DNA"/>
</dbReference>
<accession>A0A2H1V5P9</accession>
<evidence type="ECO:0000313" key="7">
    <source>
        <dbReference type="EMBL" id="SOQ36175.1"/>
    </source>
</evidence>
<keyword evidence="3" id="KW-0862">Zinc</keyword>
<reference evidence="7" key="1">
    <citation type="submission" date="2016-07" db="EMBL/GenBank/DDBJ databases">
        <authorList>
            <person name="Bretaudeau A."/>
        </authorList>
    </citation>
    <scope>NUCLEOTIDE SEQUENCE</scope>
    <source>
        <strain evidence="7">Rice</strain>
        <tissue evidence="7">Whole body</tissue>
    </source>
</reference>
<dbReference type="GO" id="GO:0008270">
    <property type="term" value="F:zinc ion binding"/>
    <property type="evidence" value="ECO:0007669"/>
    <property type="project" value="UniProtKB-KW"/>
</dbReference>
<evidence type="ECO:0000256" key="2">
    <source>
        <dbReference type="ARBA" id="ARBA00022771"/>
    </source>
</evidence>
<sequence>MSEEVQDDGSRNSASLDESDASGAECATLDASTNISQTTISQCTMCRSPKSVVNEDIFRLQDGASALPTQEICELIQIKFCTAAGLIIPKINLKIQIPQKSIFCVGEVMGLSAEAVTERLKPLRISSPQGASASSVAKWPCPTCTYDNWPRSLKCAMCGSSNPAAPPAPPAPPAAPPAPPAHPPPAYTPHPAHPALGINDICNSQSASIHELDAGARRSKRRNNTDWIWLQACLGQSPSEHVRYGM</sequence>
<dbReference type="PROSITE" id="PS50199">
    <property type="entry name" value="ZF_RANBP2_2"/>
    <property type="match status" value="1"/>
</dbReference>
<keyword evidence="2 4" id="KW-0863">Zinc-finger</keyword>
<evidence type="ECO:0000256" key="5">
    <source>
        <dbReference type="SAM" id="MobiDB-lite"/>
    </source>
</evidence>
<dbReference type="InterPro" id="IPR036443">
    <property type="entry name" value="Znf_RanBP2_sf"/>
</dbReference>
<proteinExistence type="predicted"/>
<evidence type="ECO:0000256" key="3">
    <source>
        <dbReference type="ARBA" id="ARBA00022833"/>
    </source>
</evidence>
<dbReference type="Gene3D" id="4.10.1060.10">
    <property type="entry name" value="Zinc finger, RanBP2-type"/>
    <property type="match status" value="1"/>
</dbReference>
<dbReference type="SUPFAM" id="SSF90209">
    <property type="entry name" value="Ran binding protein zinc finger-like"/>
    <property type="match status" value="1"/>
</dbReference>
<dbReference type="SMART" id="SM00547">
    <property type="entry name" value="ZnF_RBZ"/>
    <property type="match status" value="1"/>
</dbReference>
<protein>
    <submittedName>
        <fullName evidence="7">SFRICE_009704</fullName>
    </submittedName>
</protein>
<dbReference type="AlphaFoldDB" id="A0A2H1V5P9"/>
<evidence type="ECO:0000259" key="6">
    <source>
        <dbReference type="PROSITE" id="PS50199"/>
    </source>
</evidence>
<gene>
    <name evidence="7" type="ORF">SFRICE_009704</name>
</gene>
<evidence type="ECO:0000256" key="4">
    <source>
        <dbReference type="PROSITE-ProRule" id="PRU00322"/>
    </source>
</evidence>